<keyword evidence="3" id="KW-1185">Reference proteome</keyword>
<gene>
    <name evidence="2" type="ORF">RM51_00460</name>
</gene>
<sequence length="131" mass="14224">MKNLVKILGVFMLLFLTVTTISSCSDDDDPANNDFFAGTYRGSISYNDGGSTSISTNNGSVFVTKIASGTKYNFAFSDGIPDLNGVEFEQKGDNTLVMIGSTATSYIRIDNNELKILFSKEGKTWTANCTR</sequence>
<organism evidence="2 3">
    <name type="scientific">Chryseobacterium taiwanense</name>
    <dbReference type="NCBI Taxonomy" id="363331"/>
    <lineage>
        <taxon>Bacteria</taxon>
        <taxon>Pseudomonadati</taxon>
        <taxon>Bacteroidota</taxon>
        <taxon>Flavobacteriia</taxon>
        <taxon>Flavobacteriales</taxon>
        <taxon>Weeksellaceae</taxon>
        <taxon>Chryseobacterium group</taxon>
        <taxon>Chryseobacterium</taxon>
    </lineage>
</organism>
<feature type="signal peptide" evidence="1">
    <location>
        <begin position="1"/>
        <end position="22"/>
    </location>
</feature>
<keyword evidence="1" id="KW-0732">Signal</keyword>
<feature type="chain" id="PRO_5002086069" description="Lipocalin-like domain-containing protein" evidence="1">
    <location>
        <begin position="23"/>
        <end position="131"/>
    </location>
</feature>
<evidence type="ECO:0000313" key="3">
    <source>
        <dbReference type="Proteomes" id="UP000031167"/>
    </source>
</evidence>
<evidence type="ECO:0008006" key="4">
    <source>
        <dbReference type="Google" id="ProtNLM"/>
    </source>
</evidence>
<reference evidence="2 3" key="1">
    <citation type="submission" date="2014-12" db="EMBL/GenBank/DDBJ databases">
        <title>Genome sequencing of Chryseobacterium taiwanense TPW19.</title>
        <authorList>
            <person name="Tan P.W."/>
            <person name="Chan K.-G."/>
        </authorList>
    </citation>
    <scope>NUCLEOTIDE SEQUENCE [LARGE SCALE GENOMIC DNA]</scope>
    <source>
        <strain evidence="2 3">TPW19</strain>
    </source>
</reference>
<protein>
    <recommendedName>
        <fullName evidence="4">Lipocalin-like domain-containing protein</fullName>
    </recommendedName>
</protein>
<comment type="caution">
    <text evidence="2">The sequence shown here is derived from an EMBL/GenBank/DDBJ whole genome shotgun (WGS) entry which is preliminary data.</text>
</comment>
<dbReference type="EMBL" id="JWTA01000001">
    <property type="protein sequence ID" value="KIC64969.1"/>
    <property type="molecule type" value="Genomic_DNA"/>
</dbReference>
<dbReference type="STRING" id="363331.RM51_00460"/>
<dbReference type="PROSITE" id="PS51257">
    <property type="entry name" value="PROKAR_LIPOPROTEIN"/>
    <property type="match status" value="1"/>
</dbReference>
<dbReference type="OrthoDB" id="711418at2"/>
<evidence type="ECO:0000256" key="1">
    <source>
        <dbReference type="SAM" id="SignalP"/>
    </source>
</evidence>
<name>A0A0B4CUS6_9FLAO</name>
<accession>A0A0B4CUS6</accession>
<dbReference type="Proteomes" id="UP000031167">
    <property type="component" value="Unassembled WGS sequence"/>
</dbReference>
<dbReference type="RefSeq" id="WP_039363794.1">
    <property type="nucleotide sequence ID" value="NZ_JWTA01000001.1"/>
</dbReference>
<evidence type="ECO:0000313" key="2">
    <source>
        <dbReference type="EMBL" id="KIC64969.1"/>
    </source>
</evidence>
<proteinExistence type="predicted"/>
<dbReference type="AlphaFoldDB" id="A0A0B4CUS6"/>